<accession>A0AAD3DST7</accession>
<feature type="coiled-coil region" evidence="1">
    <location>
        <begin position="100"/>
        <end position="136"/>
    </location>
</feature>
<name>A0AAD3DST7_9CHLO</name>
<sequence length="415" mass="44337">MKNSALGRRCHLRQASCSLRPRASRTVTVSALIDSGPSTSAPAQPTYNIRRGTVHDVRSLAHVCAEGFGRGNFPGLESEALDQLEARYAVVIAEDMEPKLRDALTAKEQAQREHREHRLQRHLQRLRAQLAALRGEPARFPTQVTPQEERAVQRWLRTRQFMILTAVESDPAEDSKAEDMAAAAVAAAAGPVTGAAAAMGGNTTAAPGNGLGSEAVDAHNHVGAQGTGDTGAPPTGSPLGCNGDGTAGRVVGCATLSLMQPEALLPPPFPSNKPFRLYVSNMSVLPSQRRRGLARRLLQQCERVARMWGHSSLWLHVKRQNDTAARLYRSMGYTPVHEGGLSLLPGPLSQVLMRKDLSPLQHGCPVALRHEVVAGGDRAAAGHEGPGSVVEGVTGAVQKGNGVFVWNAVVEDRPR</sequence>
<dbReference type="EMBL" id="BMAR01000018">
    <property type="protein sequence ID" value="GFR47395.1"/>
    <property type="molecule type" value="Genomic_DNA"/>
</dbReference>
<comment type="caution">
    <text evidence="4">The sequence shown here is derived from an EMBL/GenBank/DDBJ whole genome shotgun (WGS) entry which is preliminary data.</text>
</comment>
<dbReference type="InterPro" id="IPR016181">
    <property type="entry name" value="Acyl_CoA_acyltransferase"/>
</dbReference>
<feature type="domain" description="N-acetyltransferase" evidence="3">
    <location>
        <begin position="248"/>
        <end position="358"/>
    </location>
</feature>
<evidence type="ECO:0000313" key="4">
    <source>
        <dbReference type="EMBL" id="GFR47395.1"/>
    </source>
</evidence>
<dbReference type="InterPro" id="IPR000182">
    <property type="entry name" value="GNAT_dom"/>
</dbReference>
<gene>
    <name evidence="4" type="ORF">Agub_g9112</name>
</gene>
<dbReference type="PANTHER" id="PTHR47443:SF3">
    <property type="entry name" value="GCN5-RELATED N-ACETYLTRANSFERASE 4, CHLOROPLASTIC"/>
    <property type="match status" value="1"/>
</dbReference>
<dbReference type="SUPFAM" id="SSF55729">
    <property type="entry name" value="Acyl-CoA N-acyltransferases (Nat)"/>
    <property type="match status" value="1"/>
</dbReference>
<proteinExistence type="predicted"/>
<dbReference type="PROSITE" id="PS51186">
    <property type="entry name" value="GNAT"/>
    <property type="match status" value="1"/>
</dbReference>
<dbReference type="AlphaFoldDB" id="A0AAD3DST7"/>
<organism evidence="4 5">
    <name type="scientific">Astrephomene gubernaculifera</name>
    <dbReference type="NCBI Taxonomy" id="47775"/>
    <lineage>
        <taxon>Eukaryota</taxon>
        <taxon>Viridiplantae</taxon>
        <taxon>Chlorophyta</taxon>
        <taxon>core chlorophytes</taxon>
        <taxon>Chlorophyceae</taxon>
        <taxon>CS clade</taxon>
        <taxon>Chlamydomonadales</taxon>
        <taxon>Astrephomenaceae</taxon>
        <taxon>Astrephomene</taxon>
    </lineage>
</organism>
<feature type="region of interest" description="Disordered" evidence="2">
    <location>
        <begin position="221"/>
        <end position="243"/>
    </location>
</feature>
<evidence type="ECO:0000313" key="5">
    <source>
        <dbReference type="Proteomes" id="UP001054857"/>
    </source>
</evidence>
<reference evidence="4 5" key="1">
    <citation type="journal article" date="2021" name="Sci. Rep.">
        <title>Genome sequencing of the multicellular alga Astrephomene provides insights into convergent evolution of germ-soma differentiation.</title>
        <authorList>
            <person name="Yamashita S."/>
            <person name="Yamamoto K."/>
            <person name="Matsuzaki R."/>
            <person name="Suzuki S."/>
            <person name="Yamaguchi H."/>
            <person name="Hirooka S."/>
            <person name="Minakuchi Y."/>
            <person name="Miyagishima S."/>
            <person name="Kawachi M."/>
            <person name="Toyoda A."/>
            <person name="Nozaki H."/>
        </authorList>
    </citation>
    <scope>NUCLEOTIDE SEQUENCE [LARGE SCALE GENOMIC DNA]</scope>
    <source>
        <strain evidence="4 5">NIES-4017</strain>
    </source>
</reference>
<protein>
    <recommendedName>
        <fullName evidence="3">N-acetyltransferase domain-containing protein</fullName>
    </recommendedName>
</protein>
<dbReference type="Proteomes" id="UP001054857">
    <property type="component" value="Unassembled WGS sequence"/>
</dbReference>
<keyword evidence="5" id="KW-1185">Reference proteome</keyword>
<dbReference type="GO" id="GO:0016747">
    <property type="term" value="F:acyltransferase activity, transferring groups other than amino-acyl groups"/>
    <property type="evidence" value="ECO:0007669"/>
    <property type="project" value="InterPro"/>
</dbReference>
<dbReference type="Pfam" id="PF00583">
    <property type="entry name" value="Acetyltransf_1"/>
    <property type="match status" value="1"/>
</dbReference>
<dbReference type="PANTHER" id="PTHR47443">
    <property type="entry name" value="ACYL-COA N-ACYLTRANSFERASES (NAT) SUPERFAMILY PROTEIN"/>
    <property type="match status" value="1"/>
</dbReference>
<evidence type="ECO:0000259" key="3">
    <source>
        <dbReference type="PROSITE" id="PS51186"/>
    </source>
</evidence>
<keyword evidence="1" id="KW-0175">Coiled coil</keyword>
<evidence type="ECO:0000256" key="1">
    <source>
        <dbReference type="SAM" id="Coils"/>
    </source>
</evidence>
<evidence type="ECO:0000256" key="2">
    <source>
        <dbReference type="SAM" id="MobiDB-lite"/>
    </source>
</evidence>
<dbReference type="Gene3D" id="3.40.630.30">
    <property type="match status" value="1"/>
</dbReference>